<name>A0AAV7QUM4_PLEWA</name>
<sequence length="299" mass="33637">MDRLEGAARPEGRGSDPRVDGGSGLQHPLPVNSIERQTEANVVQVSQPVREDNGQSIANMLKALSMELKHSIETSNANQVEIRGLCEDLGKKIDDLAGRTAALEEEVEELKVVVEENKEQIRCLKEGETGVMAKMESLENNLRRNNLRFLRVPEGLEEGDLKEFLVCLIKKEILYDWAVLWYDVRKITKLSYYNEYVLIWDSPGSPEWTKDALAIPLKEAGLLHWKHLCYNGELRDFDNLNIEVGGVLSKFKYLQMKSWVGNVAEEVGSTNGPDANGYLDEEGSGEMVLADVGYRGWEI</sequence>
<evidence type="ECO:0000313" key="4">
    <source>
        <dbReference type="Proteomes" id="UP001066276"/>
    </source>
</evidence>
<dbReference type="AlphaFoldDB" id="A0AAV7QUM4"/>
<comment type="caution">
    <text evidence="3">The sequence shown here is derived from an EMBL/GenBank/DDBJ whole genome shotgun (WGS) entry which is preliminary data.</text>
</comment>
<evidence type="ECO:0000256" key="1">
    <source>
        <dbReference type="SAM" id="Coils"/>
    </source>
</evidence>
<accession>A0AAV7QUM4</accession>
<feature type="compositionally biased region" description="Basic and acidic residues" evidence="2">
    <location>
        <begin position="1"/>
        <end position="19"/>
    </location>
</feature>
<gene>
    <name evidence="3" type="ORF">NDU88_010523</name>
</gene>
<feature type="coiled-coil region" evidence="1">
    <location>
        <begin position="86"/>
        <end position="120"/>
    </location>
</feature>
<organism evidence="3 4">
    <name type="scientific">Pleurodeles waltl</name>
    <name type="common">Iberian ribbed newt</name>
    <dbReference type="NCBI Taxonomy" id="8319"/>
    <lineage>
        <taxon>Eukaryota</taxon>
        <taxon>Metazoa</taxon>
        <taxon>Chordata</taxon>
        <taxon>Craniata</taxon>
        <taxon>Vertebrata</taxon>
        <taxon>Euteleostomi</taxon>
        <taxon>Amphibia</taxon>
        <taxon>Batrachia</taxon>
        <taxon>Caudata</taxon>
        <taxon>Salamandroidea</taxon>
        <taxon>Salamandridae</taxon>
        <taxon>Pleurodelinae</taxon>
        <taxon>Pleurodeles</taxon>
    </lineage>
</organism>
<feature type="region of interest" description="Disordered" evidence="2">
    <location>
        <begin position="1"/>
        <end position="33"/>
    </location>
</feature>
<keyword evidence="1" id="KW-0175">Coiled coil</keyword>
<proteinExistence type="predicted"/>
<keyword evidence="4" id="KW-1185">Reference proteome</keyword>
<reference evidence="3" key="1">
    <citation type="journal article" date="2022" name="bioRxiv">
        <title>Sequencing and chromosome-scale assembly of the giantPleurodeles waltlgenome.</title>
        <authorList>
            <person name="Brown T."/>
            <person name="Elewa A."/>
            <person name="Iarovenko S."/>
            <person name="Subramanian E."/>
            <person name="Araus A.J."/>
            <person name="Petzold A."/>
            <person name="Susuki M."/>
            <person name="Suzuki K.-i.T."/>
            <person name="Hayashi T."/>
            <person name="Toyoda A."/>
            <person name="Oliveira C."/>
            <person name="Osipova E."/>
            <person name="Leigh N.D."/>
            <person name="Simon A."/>
            <person name="Yun M.H."/>
        </authorList>
    </citation>
    <scope>NUCLEOTIDE SEQUENCE</scope>
    <source>
        <strain evidence="3">20211129_DDA</strain>
        <tissue evidence="3">Liver</tissue>
    </source>
</reference>
<evidence type="ECO:0000256" key="2">
    <source>
        <dbReference type="SAM" id="MobiDB-lite"/>
    </source>
</evidence>
<dbReference type="EMBL" id="JANPWB010000010">
    <property type="protein sequence ID" value="KAJ1144222.1"/>
    <property type="molecule type" value="Genomic_DNA"/>
</dbReference>
<evidence type="ECO:0000313" key="3">
    <source>
        <dbReference type="EMBL" id="KAJ1144222.1"/>
    </source>
</evidence>
<dbReference type="Proteomes" id="UP001066276">
    <property type="component" value="Chromosome 6"/>
</dbReference>
<protein>
    <submittedName>
        <fullName evidence="3">Uncharacterized protein</fullName>
    </submittedName>
</protein>